<dbReference type="InterPro" id="IPR014942">
    <property type="entry name" value="AbiEii"/>
</dbReference>
<dbReference type="Pfam" id="PF08843">
    <property type="entry name" value="AbiEii"/>
    <property type="match status" value="1"/>
</dbReference>
<gene>
    <name evidence="1" type="ORF">EPICR_50208</name>
</gene>
<proteinExistence type="predicted"/>
<dbReference type="EMBL" id="CAACVI010000045">
    <property type="protein sequence ID" value="VEN74927.1"/>
    <property type="molecule type" value="Genomic_DNA"/>
</dbReference>
<accession>A0A484HJK6</accession>
<organism evidence="1">
    <name type="scientific">uncultured Desulfobacteraceae bacterium</name>
    <dbReference type="NCBI Taxonomy" id="218296"/>
    <lineage>
        <taxon>Bacteria</taxon>
        <taxon>Pseudomonadati</taxon>
        <taxon>Thermodesulfobacteriota</taxon>
        <taxon>Desulfobacteria</taxon>
        <taxon>Desulfobacterales</taxon>
        <taxon>Desulfobacteraceae</taxon>
        <taxon>environmental samples</taxon>
    </lineage>
</organism>
<dbReference type="GO" id="GO:0016740">
    <property type="term" value="F:transferase activity"/>
    <property type="evidence" value="ECO:0007669"/>
    <property type="project" value="UniProtKB-KW"/>
</dbReference>
<sequence length="237" mass="28234">MLKLKPDQIRIAGAEDKEYYENFLYPFQDEIFDLIGSDPFYLGGGTCLSRFYLNHRYSDDIDLFFNGYDFPKENFDICCREIFNRIGDKFDIEIQIDGDYFKRIMAYQDAKPLKMEFIFENYKCPGNRTKKNKIWIDSKENIVTNKITAVYDRKTVKDYIDLYYLLPEFSFEQIGKWAEYKIVPMEYEGVLIAFSEDFLEGSVLMIDDIRMGDFRLFIKKLIIDIFNYAKTTAQKTE</sequence>
<protein>
    <submittedName>
        <fullName evidence="1">Nucleotidyl transferase AbiEii toxin, Type IV TA system</fullName>
    </submittedName>
</protein>
<reference evidence="1" key="1">
    <citation type="submission" date="2019-01" db="EMBL/GenBank/DDBJ databases">
        <authorList>
            <consortium name="Genoscope - CEA"/>
            <person name="William W."/>
        </authorList>
    </citation>
    <scope>NUCLEOTIDE SEQUENCE</scope>
    <source>
        <strain evidence="1">CR-1</strain>
    </source>
</reference>
<keyword evidence="1" id="KW-0808">Transferase</keyword>
<name>A0A484HJK6_9BACT</name>
<dbReference type="Gene3D" id="3.10.450.620">
    <property type="entry name" value="JHP933, nucleotidyltransferase-like core domain"/>
    <property type="match status" value="1"/>
</dbReference>
<dbReference type="AlphaFoldDB" id="A0A484HJK6"/>
<evidence type="ECO:0000313" key="1">
    <source>
        <dbReference type="EMBL" id="VEN74927.1"/>
    </source>
</evidence>